<dbReference type="KEGG" id="ima:PO878_02785"/>
<protein>
    <submittedName>
        <fullName evidence="4">Fasciclin domain-containing protein</fullName>
    </submittedName>
</protein>
<dbReference type="RefSeq" id="WP_272737168.1">
    <property type="nucleotide sequence ID" value="NZ_CP116942.1"/>
</dbReference>
<dbReference type="PANTHER" id="PTHR10900:SF77">
    <property type="entry name" value="FI19380P1"/>
    <property type="match status" value="1"/>
</dbReference>
<dbReference type="GO" id="GO:0007155">
    <property type="term" value="P:cell adhesion"/>
    <property type="evidence" value="ECO:0007669"/>
    <property type="project" value="TreeGrafter"/>
</dbReference>
<dbReference type="GO" id="GO:0050839">
    <property type="term" value="F:cell adhesion molecule binding"/>
    <property type="evidence" value="ECO:0007669"/>
    <property type="project" value="TreeGrafter"/>
</dbReference>
<dbReference type="PANTHER" id="PTHR10900">
    <property type="entry name" value="PERIOSTIN-RELATED"/>
    <property type="match status" value="1"/>
</dbReference>
<feature type="region of interest" description="Disordered" evidence="1">
    <location>
        <begin position="25"/>
        <end position="90"/>
    </location>
</feature>
<evidence type="ECO:0000313" key="5">
    <source>
        <dbReference type="Proteomes" id="UP001216390"/>
    </source>
</evidence>
<accession>A0AAE9Y6V8</accession>
<dbReference type="EMBL" id="CP116942">
    <property type="protein sequence ID" value="WCO67647.1"/>
    <property type="molecule type" value="Genomic_DNA"/>
</dbReference>
<dbReference type="GO" id="GO:0005615">
    <property type="term" value="C:extracellular space"/>
    <property type="evidence" value="ECO:0007669"/>
    <property type="project" value="TreeGrafter"/>
</dbReference>
<keyword evidence="5" id="KW-1185">Reference proteome</keyword>
<evidence type="ECO:0000256" key="1">
    <source>
        <dbReference type="SAM" id="MobiDB-lite"/>
    </source>
</evidence>
<proteinExistence type="predicted"/>
<dbReference type="InterPro" id="IPR000782">
    <property type="entry name" value="FAS1_domain"/>
</dbReference>
<dbReference type="PROSITE" id="PS51257">
    <property type="entry name" value="PROKAR_LIPOPROTEIN"/>
    <property type="match status" value="1"/>
</dbReference>
<dbReference type="InterPro" id="IPR050904">
    <property type="entry name" value="Adhesion/Biosynth-related"/>
</dbReference>
<reference evidence="4" key="1">
    <citation type="submission" date="2023-01" db="EMBL/GenBank/DDBJ databases">
        <title>The diversity of Class Acidimicrobiia in South China Sea sediment environments and the proposal of Iamia marina sp. nov., a novel species of the genus Iamia.</title>
        <authorList>
            <person name="He Y."/>
            <person name="Tian X."/>
        </authorList>
    </citation>
    <scope>NUCLEOTIDE SEQUENCE</scope>
    <source>
        <strain evidence="4">DSM 19957</strain>
    </source>
</reference>
<evidence type="ECO:0000313" key="4">
    <source>
        <dbReference type="EMBL" id="WCO67647.1"/>
    </source>
</evidence>
<evidence type="ECO:0000259" key="3">
    <source>
        <dbReference type="PROSITE" id="PS50213"/>
    </source>
</evidence>
<dbReference type="Pfam" id="PF02469">
    <property type="entry name" value="Fasciclin"/>
    <property type="match status" value="1"/>
</dbReference>
<keyword evidence="2" id="KW-0732">Signal</keyword>
<sequence>MRTKKPWLTLLALLAALSLIAAACGDDEDSSSDDTSTETTAAADEGSDTTAADEGSDTTEADDSGDMMEPVGEACSQIPADGAGSSAGMAEDPVATAASNNPLLSTLVAAVTAADLGDALNDTSAEYTVFAPINSAFEALPEGTVESLTTDPAQMETLVNILQQHVVADGKMTIDDLIAAGEVEALNGGTDTIEAAGETFTVVGGSGDPATVVCGNVETANATVHLIDAVLMPAEG</sequence>
<dbReference type="InterPro" id="IPR036378">
    <property type="entry name" value="FAS1_dom_sf"/>
</dbReference>
<feature type="signal peptide" evidence="2">
    <location>
        <begin position="1"/>
        <end position="23"/>
    </location>
</feature>
<gene>
    <name evidence="4" type="ORF">PO878_02785</name>
</gene>
<feature type="compositionally biased region" description="Acidic residues" evidence="1">
    <location>
        <begin position="54"/>
        <end position="66"/>
    </location>
</feature>
<dbReference type="Gene3D" id="2.30.180.10">
    <property type="entry name" value="FAS1 domain"/>
    <property type="match status" value="1"/>
</dbReference>
<dbReference type="SUPFAM" id="SSF82153">
    <property type="entry name" value="FAS1 domain"/>
    <property type="match status" value="1"/>
</dbReference>
<feature type="compositionally biased region" description="Low complexity" evidence="1">
    <location>
        <begin position="37"/>
        <end position="53"/>
    </location>
</feature>
<organism evidence="4 5">
    <name type="scientific">Iamia majanohamensis</name>
    <dbReference type="NCBI Taxonomy" id="467976"/>
    <lineage>
        <taxon>Bacteria</taxon>
        <taxon>Bacillati</taxon>
        <taxon>Actinomycetota</taxon>
        <taxon>Acidimicrobiia</taxon>
        <taxon>Acidimicrobiales</taxon>
        <taxon>Iamiaceae</taxon>
        <taxon>Iamia</taxon>
    </lineage>
</organism>
<feature type="compositionally biased region" description="Acidic residues" evidence="1">
    <location>
        <begin position="25"/>
        <end position="36"/>
    </location>
</feature>
<name>A0AAE9Y6V8_9ACTN</name>
<dbReference type="PROSITE" id="PS50213">
    <property type="entry name" value="FAS1"/>
    <property type="match status" value="1"/>
</dbReference>
<feature type="chain" id="PRO_5041937567" evidence="2">
    <location>
        <begin position="24"/>
        <end position="236"/>
    </location>
</feature>
<dbReference type="AlphaFoldDB" id="A0AAE9Y6V8"/>
<dbReference type="GO" id="GO:0030198">
    <property type="term" value="P:extracellular matrix organization"/>
    <property type="evidence" value="ECO:0007669"/>
    <property type="project" value="TreeGrafter"/>
</dbReference>
<dbReference type="SMART" id="SM00554">
    <property type="entry name" value="FAS1"/>
    <property type="match status" value="1"/>
</dbReference>
<feature type="domain" description="FAS1" evidence="3">
    <location>
        <begin position="91"/>
        <end position="231"/>
    </location>
</feature>
<dbReference type="GO" id="GO:0031012">
    <property type="term" value="C:extracellular matrix"/>
    <property type="evidence" value="ECO:0007669"/>
    <property type="project" value="TreeGrafter"/>
</dbReference>
<evidence type="ECO:0000256" key="2">
    <source>
        <dbReference type="SAM" id="SignalP"/>
    </source>
</evidence>
<dbReference type="Proteomes" id="UP001216390">
    <property type="component" value="Chromosome"/>
</dbReference>